<proteinExistence type="predicted"/>
<evidence type="ECO:0000313" key="2">
    <source>
        <dbReference type="Proteomes" id="UP001057402"/>
    </source>
</evidence>
<reference evidence="2" key="1">
    <citation type="journal article" date="2023" name="Front. Plant Sci.">
        <title>Chromosomal-level genome assembly of Melastoma candidum provides insights into trichome evolution.</title>
        <authorList>
            <person name="Zhong Y."/>
            <person name="Wu W."/>
            <person name="Sun C."/>
            <person name="Zou P."/>
            <person name="Liu Y."/>
            <person name="Dai S."/>
            <person name="Zhou R."/>
        </authorList>
    </citation>
    <scope>NUCLEOTIDE SEQUENCE [LARGE SCALE GENOMIC DNA]</scope>
</reference>
<keyword evidence="2" id="KW-1185">Reference proteome</keyword>
<dbReference type="EMBL" id="CM042888">
    <property type="protein sequence ID" value="KAI4325058.1"/>
    <property type="molecule type" value="Genomic_DNA"/>
</dbReference>
<protein>
    <submittedName>
        <fullName evidence="1">Uncharacterized protein</fullName>
    </submittedName>
</protein>
<comment type="caution">
    <text evidence="1">The sequence shown here is derived from an EMBL/GenBank/DDBJ whole genome shotgun (WGS) entry which is preliminary data.</text>
</comment>
<dbReference type="Proteomes" id="UP001057402">
    <property type="component" value="Chromosome 9"/>
</dbReference>
<name>A0ACB9MLW5_9MYRT</name>
<sequence>MGRQKTEDTQVVGSSIALLRERFRELQRIKLIREEQQREALVCGPRSSEGDRAENPRKMADCSLSLGLGSQGSRRSAVGAVPVSGGSMGLHHGPDHVDTSLHL</sequence>
<accession>A0ACB9MLW5</accession>
<evidence type="ECO:0000313" key="1">
    <source>
        <dbReference type="EMBL" id="KAI4325058.1"/>
    </source>
</evidence>
<gene>
    <name evidence="1" type="ORF">MLD38_030486</name>
</gene>
<organism evidence="1 2">
    <name type="scientific">Melastoma candidum</name>
    <dbReference type="NCBI Taxonomy" id="119954"/>
    <lineage>
        <taxon>Eukaryota</taxon>
        <taxon>Viridiplantae</taxon>
        <taxon>Streptophyta</taxon>
        <taxon>Embryophyta</taxon>
        <taxon>Tracheophyta</taxon>
        <taxon>Spermatophyta</taxon>
        <taxon>Magnoliopsida</taxon>
        <taxon>eudicotyledons</taxon>
        <taxon>Gunneridae</taxon>
        <taxon>Pentapetalae</taxon>
        <taxon>rosids</taxon>
        <taxon>malvids</taxon>
        <taxon>Myrtales</taxon>
        <taxon>Melastomataceae</taxon>
        <taxon>Melastomatoideae</taxon>
        <taxon>Melastomateae</taxon>
        <taxon>Melastoma</taxon>
    </lineage>
</organism>